<keyword evidence="5 7" id="KW-0456">Lyase</keyword>
<name>A0A6J4NAZ4_9BACT</name>
<comment type="catalytic activity">
    <reaction evidence="6 7 10">
        <text>orotidine 5'-phosphate + H(+) = UMP + CO2</text>
        <dbReference type="Rhea" id="RHEA:11596"/>
        <dbReference type="ChEBI" id="CHEBI:15378"/>
        <dbReference type="ChEBI" id="CHEBI:16526"/>
        <dbReference type="ChEBI" id="CHEBI:57538"/>
        <dbReference type="ChEBI" id="CHEBI:57865"/>
        <dbReference type="EC" id="4.1.1.23"/>
    </reaction>
</comment>
<dbReference type="GO" id="GO:0044205">
    <property type="term" value="P:'de novo' UMP biosynthetic process"/>
    <property type="evidence" value="ECO:0007669"/>
    <property type="project" value="UniProtKB-UniRule"/>
</dbReference>
<proteinExistence type="inferred from homology"/>
<evidence type="ECO:0000256" key="10">
    <source>
        <dbReference type="RuleBase" id="RU000512"/>
    </source>
</evidence>
<feature type="binding site" evidence="7 9">
    <location>
        <position position="33"/>
    </location>
    <ligand>
        <name>substrate</name>
    </ligand>
</feature>
<evidence type="ECO:0000256" key="8">
    <source>
        <dbReference type="PIRSR" id="PIRSR614732-1"/>
    </source>
</evidence>
<dbReference type="InterPro" id="IPR018089">
    <property type="entry name" value="OMPdecase_AS"/>
</dbReference>
<evidence type="ECO:0000256" key="5">
    <source>
        <dbReference type="ARBA" id="ARBA00023239"/>
    </source>
</evidence>
<dbReference type="NCBIfam" id="TIGR01740">
    <property type="entry name" value="pyrF"/>
    <property type="match status" value="1"/>
</dbReference>
<dbReference type="InterPro" id="IPR011060">
    <property type="entry name" value="RibuloseP-bd_barrel"/>
</dbReference>
<dbReference type="EMBL" id="CADCUR010000021">
    <property type="protein sequence ID" value="CAA9379638.1"/>
    <property type="molecule type" value="Genomic_DNA"/>
</dbReference>
<evidence type="ECO:0000256" key="4">
    <source>
        <dbReference type="ARBA" id="ARBA00022975"/>
    </source>
</evidence>
<feature type="region of interest" description="Disordered" evidence="11">
    <location>
        <begin position="191"/>
        <end position="210"/>
    </location>
</feature>
<evidence type="ECO:0000256" key="1">
    <source>
        <dbReference type="ARBA" id="ARBA00002356"/>
    </source>
</evidence>
<feature type="binding site" evidence="7 9">
    <location>
        <position position="186"/>
    </location>
    <ligand>
        <name>substrate</name>
    </ligand>
</feature>
<dbReference type="PANTHER" id="PTHR32119:SF2">
    <property type="entry name" value="OROTIDINE 5'-PHOSPHATE DECARBOXYLASE"/>
    <property type="match status" value="1"/>
</dbReference>
<dbReference type="GO" id="GO:0006207">
    <property type="term" value="P:'de novo' pyrimidine nucleobase biosynthetic process"/>
    <property type="evidence" value="ECO:0007669"/>
    <property type="project" value="InterPro"/>
</dbReference>
<evidence type="ECO:0000313" key="13">
    <source>
        <dbReference type="EMBL" id="CAA9379638.1"/>
    </source>
</evidence>
<feature type="binding site" evidence="7 9">
    <location>
        <position position="240"/>
    </location>
    <ligand>
        <name>substrate</name>
    </ligand>
</feature>
<evidence type="ECO:0000256" key="11">
    <source>
        <dbReference type="SAM" id="MobiDB-lite"/>
    </source>
</evidence>
<keyword evidence="4 7" id="KW-0665">Pyrimidine biosynthesis</keyword>
<dbReference type="EC" id="4.1.1.23" evidence="7"/>
<evidence type="ECO:0000256" key="9">
    <source>
        <dbReference type="PIRSR" id="PIRSR614732-2"/>
    </source>
</evidence>
<gene>
    <name evidence="7" type="primary">pyrF</name>
    <name evidence="13" type="ORF">AVDCRST_MAG74-267</name>
</gene>
<feature type="binding site" evidence="7 9">
    <location>
        <position position="241"/>
    </location>
    <ligand>
        <name>substrate</name>
    </ligand>
</feature>
<dbReference type="GO" id="GO:0004590">
    <property type="term" value="F:orotidine-5'-phosphate decarboxylase activity"/>
    <property type="evidence" value="ECO:0007669"/>
    <property type="project" value="UniProtKB-UniRule"/>
</dbReference>
<reference evidence="13" key="1">
    <citation type="submission" date="2020-02" db="EMBL/GenBank/DDBJ databases">
        <authorList>
            <person name="Meier V. D."/>
        </authorList>
    </citation>
    <scope>NUCLEOTIDE SEQUENCE</scope>
    <source>
        <strain evidence="13">AVDCRST_MAG74</strain>
    </source>
</reference>
<protein>
    <recommendedName>
        <fullName evidence="7">Orotidine 5'-phosphate decarboxylase</fullName>
        <ecNumber evidence="7">4.1.1.23</ecNumber>
    </recommendedName>
    <alternativeName>
        <fullName evidence="7">OMP decarboxylase</fullName>
        <shortName evidence="7">OMPDCase</shortName>
        <shortName evidence="7">OMPdecase</shortName>
    </alternativeName>
</protein>
<dbReference type="SMART" id="SM00934">
    <property type="entry name" value="OMPdecase"/>
    <property type="match status" value="1"/>
</dbReference>
<comment type="similarity">
    <text evidence="7">Belongs to the OMP decarboxylase family. Type 1 subfamily.</text>
</comment>
<dbReference type="NCBIfam" id="NF001273">
    <property type="entry name" value="PRK00230.1"/>
    <property type="match status" value="1"/>
</dbReference>
<feature type="binding site" evidence="7">
    <location>
        <begin position="60"/>
        <end position="69"/>
    </location>
    <ligand>
        <name>substrate</name>
    </ligand>
</feature>
<evidence type="ECO:0000256" key="2">
    <source>
        <dbReference type="ARBA" id="ARBA00004861"/>
    </source>
</evidence>
<accession>A0A6J4NAZ4</accession>
<evidence type="ECO:0000259" key="12">
    <source>
        <dbReference type="SMART" id="SM00934"/>
    </source>
</evidence>
<dbReference type="InterPro" id="IPR047596">
    <property type="entry name" value="OMPdecase_bac"/>
</dbReference>
<dbReference type="UniPathway" id="UPA00070">
    <property type="reaction ID" value="UER00120"/>
</dbReference>
<organism evidence="13">
    <name type="scientific">uncultured Pyrinomonadaceae bacterium</name>
    <dbReference type="NCBI Taxonomy" id="2283094"/>
    <lineage>
        <taxon>Bacteria</taxon>
        <taxon>Pseudomonadati</taxon>
        <taxon>Acidobacteriota</taxon>
        <taxon>Blastocatellia</taxon>
        <taxon>Blastocatellales</taxon>
        <taxon>Pyrinomonadaceae</taxon>
        <taxon>environmental samples</taxon>
    </lineage>
</organism>
<dbReference type="SUPFAM" id="SSF51366">
    <property type="entry name" value="Ribulose-phoshate binding barrel"/>
    <property type="match status" value="1"/>
</dbReference>
<feature type="active site" description="Proton donor" evidence="7">
    <location>
        <position position="62"/>
    </location>
</feature>
<evidence type="ECO:0000256" key="3">
    <source>
        <dbReference type="ARBA" id="ARBA00022793"/>
    </source>
</evidence>
<dbReference type="CDD" id="cd04725">
    <property type="entry name" value="OMP_decarboxylase_like"/>
    <property type="match status" value="1"/>
</dbReference>
<dbReference type="PANTHER" id="PTHR32119">
    <property type="entry name" value="OROTIDINE 5'-PHOSPHATE DECARBOXYLASE"/>
    <property type="match status" value="1"/>
</dbReference>
<dbReference type="PROSITE" id="PS00156">
    <property type="entry name" value="OMPDECASE"/>
    <property type="match status" value="1"/>
</dbReference>
<dbReference type="Pfam" id="PF00215">
    <property type="entry name" value="OMPdecase"/>
    <property type="match status" value="1"/>
</dbReference>
<dbReference type="InterPro" id="IPR001754">
    <property type="entry name" value="OMPdeCOase_dom"/>
</dbReference>
<comment type="pathway">
    <text evidence="2 7 10">Pyrimidine metabolism; UMP biosynthesis via de novo pathway; UMP from orotate: step 2/2.</text>
</comment>
<dbReference type="Gene3D" id="3.20.20.70">
    <property type="entry name" value="Aldolase class I"/>
    <property type="match status" value="1"/>
</dbReference>
<dbReference type="HAMAP" id="MF_01200_B">
    <property type="entry name" value="OMPdecase_type1_B"/>
    <property type="match status" value="1"/>
</dbReference>
<feature type="binding site" evidence="7 9">
    <location>
        <position position="220"/>
    </location>
    <ligand>
        <name>substrate</name>
    </ligand>
</feature>
<keyword evidence="3 7" id="KW-0210">Decarboxylase</keyword>
<feature type="domain" description="Orotidine 5'-phosphate decarboxylase" evidence="12">
    <location>
        <begin position="5"/>
        <end position="256"/>
    </location>
</feature>
<comment type="function">
    <text evidence="1 7">Catalyzes the decarboxylation of orotidine 5'-monophosphate (OMP) to uridine 5'-monophosphate (UMP).</text>
</comment>
<feature type="binding site" evidence="7 9">
    <location>
        <position position="124"/>
    </location>
    <ligand>
        <name>substrate</name>
    </ligand>
</feature>
<feature type="binding site" evidence="7 9">
    <location>
        <position position="11"/>
    </location>
    <ligand>
        <name>substrate</name>
    </ligand>
</feature>
<dbReference type="InterPro" id="IPR014732">
    <property type="entry name" value="OMPdecase"/>
</dbReference>
<dbReference type="GO" id="GO:0005829">
    <property type="term" value="C:cytosol"/>
    <property type="evidence" value="ECO:0007669"/>
    <property type="project" value="TreeGrafter"/>
</dbReference>
<dbReference type="AlphaFoldDB" id="A0A6J4NAZ4"/>
<feature type="active site" description="For OMPdecase activity" evidence="8">
    <location>
        <position position="60"/>
    </location>
</feature>
<dbReference type="InterPro" id="IPR013785">
    <property type="entry name" value="Aldolase_TIM"/>
</dbReference>
<sequence>MNKEKIIVALDVATAAEARSIVAELRGEVGAFKIGLQLFTAAGASFVREAVEADAKIFLDVKFHDIPNTVAEASKEAARLGVWMFNIHALGGVEMMRRSSEAVREVCERENLLQPKIIGVTVLTSANRETLKEIGIERDTPEQVLNLARLAAKCGLDGVVASPLEIETIRQAIDEKDFLIVTPGIRKDAATRQRGNAAREIEGQKTKEERQNKLETIDDQKRVMTAKQAAAAGADYLVIGRPILQAEDRASAVREIIRDIEAV</sequence>
<feature type="active site" description="For OMPdecase activity" evidence="8">
    <location>
        <position position="62"/>
    </location>
</feature>
<evidence type="ECO:0000256" key="7">
    <source>
        <dbReference type="HAMAP-Rule" id="MF_01200"/>
    </source>
</evidence>
<feature type="active site" description="For OMPdecase activity" evidence="8">
    <location>
        <position position="65"/>
    </location>
</feature>
<evidence type="ECO:0000256" key="6">
    <source>
        <dbReference type="ARBA" id="ARBA00049157"/>
    </source>
</evidence>
<comment type="subunit">
    <text evidence="7">Homodimer.</text>
</comment>